<accession>A0A481Z812</accession>
<organism evidence="1">
    <name type="scientific">Pithovirus LCPAC202</name>
    <dbReference type="NCBI Taxonomy" id="2506592"/>
    <lineage>
        <taxon>Viruses</taxon>
        <taxon>Pithoviruses</taxon>
    </lineage>
</organism>
<gene>
    <name evidence="1" type="ORF">LCPAC202_02440</name>
</gene>
<name>A0A481Z812_9VIRU</name>
<proteinExistence type="predicted"/>
<reference evidence="1" key="1">
    <citation type="journal article" date="2019" name="MBio">
        <title>Virus Genomes from Deep Sea Sediments Expand the Ocean Megavirome and Support Independent Origins of Viral Gigantism.</title>
        <authorList>
            <person name="Backstrom D."/>
            <person name="Yutin N."/>
            <person name="Jorgensen S.L."/>
            <person name="Dharamshi J."/>
            <person name="Homa F."/>
            <person name="Zaremba-Niedwiedzka K."/>
            <person name="Spang A."/>
            <person name="Wolf Y.I."/>
            <person name="Koonin E.V."/>
            <person name="Ettema T.J."/>
        </authorList>
    </citation>
    <scope>NUCLEOTIDE SEQUENCE</scope>
</reference>
<sequence>MSTDKSKVLFKINLDSRLEPEWIGPKLFEHRLISYDKASKLQWAFLDLCQLKTPQDLCQKCDKLSTKSIDNGHLCGSCINNNFGKGCYGIDDKFEQGIHLFSTRSKEPYIIRFKSLKLELISDSNVIEAFKIVNPDGGISSHPIIDEIINWYNLVFPGSENNYSSHRGTISKKEKLMDDNFNMQILKSNDIN</sequence>
<dbReference type="EMBL" id="MK500519">
    <property type="protein sequence ID" value="QBK91270.1"/>
    <property type="molecule type" value="Genomic_DNA"/>
</dbReference>
<protein>
    <submittedName>
        <fullName evidence="1">Uncharacterized protein</fullName>
    </submittedName>
</protein>
<evidence type="ECO:0000313" key="1">
    <source>
        <dbReference type="EMBL" id="QBK91270.1"/>
    </source>
</evidence>